<dbReference type="PANTHER" id="PTHR44520:SF2">
    <property type="entry name" value="RESPONSE REGULATOR RCP1"/>
    <property type="match status" value="1"/>
</dbReference>
<evidence type="ECO:0000313" key="5">
    <source>
        <dbReference type="Proteomes" id="UP000613030"/>
    </source>
</evidence>
<reference evidence="4 5" key="1">
    <citation type="submission" date="2021-01" db="EMBL/GenBank/DDBJ databases">
        <title>Chryseolinea sp. Jin1 Genome sequencing and assembly.</title>
        <authorList>
            <person name="Kim I."/>
        </authorList>
    </citation>
    <scope>NUCLEOTIDE SEQUENCE [LARGE SCALE GENOMIC DNA]</scope>
    <source>
        <strain evidence="4 5">Jin1</strain>
    </source>
</reference>
<feature type="modified residue" description="4-aspartylphosphate" evidence="1">
    <location>
        <position position="43"/>
    </location>
</feature>
<proteinExistence type="predicted"/>
<evidence type="ECO:0000259" key="3">
    <source>
        <dbReference type="PROSITE" id="PS50110"/>
    </source>
</evidence>
<keyword evidence="1" id="KW-0597">Phosphoprotein</keyword>
<evidence type="ECO:0000313" key="4">
    <source>
        <dbReference type="EMBL" id="MBL0744191.1"/>
    </source>
</evidence>
<dbReference type="Pfam" id="PF00072">
    <property type="entry name" value="Response_reg"/>
    <property type="match status" value="1"/>
</dbReference>
<sequence>MSYKDTQQTEYPAPATNRKNGEDALYMLQEEPAAKMPDLILLDLNMPKMNGFELLSLIRENDHWKDIKVFIQTTSDQSEDKTLAQTLGISGFITKPLKLDSLSSMDAFNLMMDLMNM</sequence>
<comment type="caution">
    <text evidence="4">The sequence shown here is derived from an EMBL/GenBank/DDBJ whole genome shotgun (WGS) entry which is preliminary data.</text>
</comment>
<accession>A0ABS1KXK4</accession>
<dbReference type="SUPFAM" id="SSF52172">
    <property type="entry name" value="CheY-like"/>
    <property type="match status" value="1"/>
</dbReference>
<protein>
    <submittedName>
        <fullName evidence="4">Response regulator</fullName>
    </submittedName>
</protein>
<dbReference type="SMART" id="SM00448">
    <property type="entry name" value="REC"/>
    <property type="match status" value="1"/>
</dbReference>
<dbReference type="PANTHER" id="PTHR44520">
    <property type="entry name" value="RESPONSE REGULATOR RCP1-RELATED"/>
    <property type="match status" value="1"/>
</dbReference>
<dbReference type="RefSeq" id="WP_202013832.1">
    <property type="nucleotide sequence ID" value="NZ_JAERRB010000009.1"/>
</dbReference>
<organism evidence="4 5">
    <name type="scientific">Chryseolinea lacunae</name>
    <dbReference type="NCBI Taxonomy" id="2801331"/>
    <lineage>
        <taxon>Bacteria</taxon>
        <taxon>Pseudomonadati</taxon>
        <taxon>Bacteroidota</taxon>
        <taxon>Cytophagia</taxon>
        <taxon>Cytophagales</taxon>
        <taxon>Fulvivirgaceae</taxon>
        <taxon>Chryseolinea</taxon>
    </lineage>
</organism>
<name>A0ABS1KXK4_9BACT</name>
<evidence type="ECO:0000256" key="1">
    <source>
        <dbReference type="PROSITE-ProRule" id="PRU00169"/>
    </source>
</evidence>
<gene>
    <name evidence="4" type="ORF">JI741_23365</name>
</gene>
<feature type="domain" description="Response regulatory" evidence="3">
    <location>
        <begin position="1"/>
        <end position="110"/>
    </location>
</feature>
<feature type="compositionally biased region" description="Polar residues" evidence="2">
    <location>
        <begin position="1"/>
        <end position="10"/>
    </location>
</feature>
<dbReference type="InterPro" id="IPR011006">
    <property type="entry name" value="CheY-like_superfamily"/>
</dbReference>
<dbReference type="PROSITE" id="PS50110">
    <property type="entry name" value="RESPONSE_REGULATORY"/>
    <property type="match status" value="1"/>
</dbReference>
<dbReference type="InterPro" id="IPR052893">
    <property type="entry name" value="TCS_response_regulator"/>
</dbReference>
<dbReference type="Gene3D" id="3.40.50.2300">
    <property type="match status" value="1"/>
</dbReference>
<dbReference type="EMBL" id="JAERRB010000009">
    <property type="protein sequence ID" value="MBL0744191.1"/>
    <property type="molecule type" value="Genomic_DNA"/>
</dbReference>
<dbReference type="Proteomes" id="UP000613030">
    <property type="component" value="Unassembled WGS sequence"/>
</dbReference>
<dbReference type="InterPro" id="IPR001789">
    <property type="entry name" value="Sig_transdc_resp-reg_receiver"/>
</dbReference>
<keyword evidence="5" id="KW-1185">Reference proteome</keyword>
<evidence type="ECO:0000256" key="2">
    <source>
        <dbReference type="SAM" id="MobiDB-lite"/>
    </source>
</evidence>
<feature type="region of interest" description="Disordered" evidence="2">
    <location>
        <begin position="1"/>
        <end position="22"/>
    </location>
</feature>